<keyword evidence="6 11" id="KW-0479">Metal-binding</keyword>
<gene>
    <name evidence="13" type="ORF">ABID14_002003</name>
</gene>
<evidence type="ECO:0000256" key="5">
    <source>
        <dbReference type="ARBA" id="ARBA00022485"/>
    </source>
</evidence>
<evidence type="ECO:0000313" key="14">
    <source>
        <dbReference type="Proteomes" id="UP001549162"/>
    </source>
</evidence>
<keyword evidence="8 11" id="KW-0411">Iron-sulfur</keyword>
<proteinExistence type="inferred from homology"/>
<comment type="pathway">
    <text evidence="2">Carbohydrate biosynthesis; gluconeogenesis.</text>
</comment>
<keyword evidence="9 11" id="KW-0456">Lyase</keyword>
<protein>
    <recommendedName>
        <fullName evidence="11">L-serine dehydratase</fullName>
        <ecNumber evidence="11">4.3.1.17</ecNumber>
    </recommendedName>
</protein>
<keyword evidence="5 11" id="KW-0004">4Fe-4S</keyword>
<dbReference type="InterPro" id="IPR051318">
    <property type="entry name" value="Fe-S_L-Ser"/>
</dbReference>
<evidence type="ECO:0000256" key="4">
    <source>
        <dbReference type="ARBA" id="ARBA00022432"/>
    </source>
</evidence>
<comment type="catalytic activity">
    <reaction evidence="10 11">
        <text>L-serine = pyruvate + NH4(+)</text>
        <dbReference type="Rhea" id="RHEA:19169"/>
        <dbReference type="ChEBI" id="CHEBI:15361"/>
        <dbReference type="ChEBI" id="CHEBI:28938"/>
        <dbReference type="ChEBI" id="CHEBI:33384"/>
        <dbReference type="EC" id="4.3.1.17"/>
    </reaction>
</comment>
<evidence type="ECO:0000256" key="3">
    <source>
        <dbReference type="ARBA" id="ARBA00008636"/>
    </source>
</evidence>
<keyword evidence="4 11" id="KW-0312">Gluconeogenesis</keyword>
<evidence type="ECO:0000256" key="6">
    <source>
        <dbReference type="ARBA" id="ARBA00022723"/>
    </source>
</evidence>
<evidence type="ECO:0000256" key="10">
    <source>
        <dbReference type="ARBA" id="ARBA00049406"/>
    </source>
</evidence>
<evidence type="ECO:0000259" key="12">
    <source>
        <dbReference type="Pfam" id="PF03313"/>
    </source>
</evidence>
<comment type="cofactor">
    <cofactor evidence="1 11">
        <name>[4Fe-4S] cluster</name>
        <dbReference type="ChEBI" id="CHEBI:49883"/>
    </cofactor>
</comment>
<dbReference type="RefSeq" id="WP_354369569.1">
    <property type="nucleotide sequence ID" value="NZ_JBEPMA010000024.1"/>
</dbReference>
<dbReference type="Proteomes" id="UP001549162">
    <property type="component" value="Unassembled WGS sequence"/>
</dbReference>
<evidence type="ECO:0000256" key="8">
    <source>
        <dbReference type="ARBA" id="ARBA00023014"/>
    </source>
</evidence>
<organism evidence="13 14">
    <name type="scientific">Peptoniphilus olsenii</name>
    <dbReference type="NCBI Taxonomy" id="411570"/>
    <lineage>
        <taxon>Bacteria</taxon>
        <taxon>Bacillati</taxon>
        <taxon>Bacillota</taxon>
        <taxon>Tissierellia</taxon>
        <taxon>Tissierellales</taxon>
        <taxon>Peptoniphilaceae</taxon>
        <taxon>Peptoniphilus</taxon>
    </lineage>
</organism>
<feature type="domain" description="Serine dehydratase-like alpha subunit" evidence="12">
    <location>
        <begin position="15"/>
        <end position="275"/>
    </location>
</feature>
<dbReference type="GO" id="GO:0003941">
    <property type="term" value="F:L-serine ammonia-lyase activity"/>
    <property type="evidence" value="ECO:0007669"/>
    <property type="project" value="UniProtKB-EC"/>
</dbReference>
<comment type="similarity">
    <text evidence="3 11">Belongs to the iron-sulfur dependent L-serine dehydratase family.</text>
</comment>
<dbReference type="Pfam" id="PF03313">
    <property type="entry name" value="SDH_alpha"/>
    <property type="match status" value="1"/>
</dbReference>
<name>A0ABV2JEZ7_9FIRM</name>
<dbReference type="InterPro" id="IPR004642">
    <property type="entry name" value="Ser_deHydtase_asu"/>
</dbReference>
<comment type="caution">
    <text evidence="13">The sequence shown here is derived from an EMBL/GenBank/DDBJ whole genome shotgun (WGS) entry which is preliminary data.</text>
</comment>
<dbReference type="PANTHER" id="PTHR30182">
    <property type="entry name" value="L-SERINE DEHYDRATASE"/>
    <property type="match status" value="1"/>
</dbReference>
<dbReference type="InterPro" id="IPR005130">
    <property type="entry name" value="Ser_deHydtase-like_asu"/>
</dbReference>
<evidence type="ECO:0000256" key="7">
    <source>
        <dbReference type="ARBA" id="ARBA00023004"/>
    </source>
</evidence>
<evidence type="ECO:0000256" key="1">
    <source>
        <dbReference type="ARBA" id="ARBA00001966"/>
    </source>
</evidence>
<sequence length="293" mass="31276">MLNTAQEIIDVCNKEGIHFYELVLREELKNSKMTKEEFIAELQKVLDVMKASSHNTLEKEYKTEYRMIDGFAKIFYDYQKQKDPITGKFLVKAMAMAFSTSETNANMGTIAAAPTAGSSGIMPAALMSMRDKYDLDDDTLINGLLTSIGIGQIIGKYATFAGAEGGCQAECGSASAMAAAAVVEMLGGSVEEALNAASITLINIMGLACDPIAGLVEYPCTFRNASGIMNSLISADMAMAGIKSIVPFDEVASAMGEVGNLLHESIRETGLGGLAGTKTGQKIRAEFLNLKED</sequence>
<evidence type="ECO:0000256" key="11">
    <source>
        <dbReference type="RuleBase" id="RU366059"/>
    </source>
</evidence>
<reference evidence="13 14" key="1">
    <citation type="submission" date="2024-06" db="EMBL/GenBank/DDBJ databases">
        <title>Genomic Encyclopedia of Type Strains, Phase IV (KMG-IV): sequencing the most valuable type-strain genomes for metagenomic binning, comparative biology and taxonomic classification.</title>
        <authorList>
            <person name="Goeker M."/>
        </authorList>
    </citation>
    <scope>NUCLEOTIDE SEQUENCE [LARGE SCALE GENOMIC DNA]</scope>
    <source>
        <strain evidence="13 14">DSM 21460</strain>
    </source>
</reference>
<evidence type="ECO:0000256" key="9">
    <source>
        <dbReference type="ARBA" id="ARBA00023239"/>
    </source>
</evidence>
<keyword evidence="7 11" id="KW-0408">Iron</keyword>
<dbReference type="PANTHER" id="PTHR30182:SF1">
    <property type="entry name" value="L-SERINE DEHYDRATASE 1"/>
    <property type="match status" value="1"/>
</dbReference>
<keyword evidence="14" id="KW-1185">Reference proteome</keyword>
<dbReference type="NCBIfam" id="TIGR00718">
    <property type="entry name" value="sda_alpha"/>
    <property type="match status" value="1"/>
</dbReference>
<evidence type="ECO:0000256" key="2">
    <source>
        <dbReference type="ARBA" id="ARBA00004742"/>
    </source>
</evidence>
<evidence type="ECO:0000313" key="13">
    <source>
        <dbReference type="EMBL" id="MET3618364.1"/>
    </source>
</evidence>
<accession>A0ABV2JEZ7</accession>
<dbReference type="EMBL" id="JBEPMA010000024">
    <property type="protein sequence ID" value="MET3618364.1"/>
    <property type="molecule type" value="Genomic_DNA"/>
</dbReference>
<dbReference type="EC" id="4.3.1.17" evidence="11"/>